<evidence type="ECO:0000256" key="3">
    <source>
        <dbReference type="ARBA" id="ARBA00046233"/>
    </source>
</evidence>
<comment type="function">
    <text evidence="3">Involved in the assembly of C/D box small nucleolar ribonucleoprotein (snoRNP) particles. Recruits the SWI/SNF complex to the core promoter of rRNA genes and enhances pre-rRNA transcription. Mediates interaction of TELO2 with the R2TP complex which is necessary for the stability of MTOR and SMG1. Positively regulates the assembly and activity of the mTORC1 complex.</text>
</comment>
<feature type="compositionally biased region" description="Low complexity" evidence="4">
    <location>
        <begin position="216"/>
        <end position="226"/>
    </location>
</feature>
<dbReference type="GO" id="GO:0000492">
    <property type="term" value="P:box C/D snoRNP assembly"/>
    <property type="evidence" value="ECO:0007669"/>
    <property type="project" value="TreeGrafter"/>
</dbReference>
<dbReference type="EMBL" id="GHWJ01004759">
    <property type="protein sequence ID" value="NOV37496.1"/>
    <property type="molecule type" value="Transcribed_RNA"/>
</dbReference>
<dbReference type="VEuPathDB" id="VectorBase:LOC119184967"/>
<organism evidence="7">
    <name type="scientific">Rhipicephalus microplus</name>
    <name type="common">Cattle tick</name>
    <name type="synonym">Boophilus microplus</name>
    <dbReference type="NCBI Taxonomy" id="6941"/>
    <lineage>
        <taxon>Eukaryota</taxon>
        <taxon>Metazoa</taxon>
        <taxon>Ecdysozoa</taxon>
        <taxon>Arthropoda</taxon>
        <taxon>Chelicerata</taxon>
        <taxon>Arachnida</taxon>
        <taxon>Acari</taxon>
        <taxon>Parasitiformes</taxon>
        <taxon>Ixodida</taxon>
        <taxon>Ixodoidea</taxon>
        <taxon>Ixodidae</taxon>
        <taxon>Rhipicephalinae</taxon>
        <taxon>Rhipicephalus</taxon>
        <taxon>Boophilus</taxon>
    </lineage>
</organism>
<reference evidence="7" key="1">
    <citation type="submission" date="2019-09" db="EMBL/GenBank/DDBJ databases">
        <title>Organ-specific transcriptomic study of the physiology of the cattle tick, Rhipicephalus microplus.</title>
        <authorList>
            <person name="Tirloni L."/>
            <person name="Braz G."/>
            <person name="Gandara A.C.P."/>
            <person name="Sabadin G.A."/>
            <person name="da Silva R.M."/>
            <person name="Guizzo M.G."/>
            <person name="Machado J.A."/>
            <person name="Costa E.P."/>
            <person name="Gomes H.F."/>
            <person name="Moraes J."/>
            <person name="Mota M.B.S."/>
            <person name="Mesquita R.D."/>
            <person name="Alvarenga P.H."/>
            <person name="Alves F."/>
            <person name="Seixas A."/>
            <person name="da Fonseca R.N."/>
            <person name="Fogaca A."/>
            <person name="Logullo C."/>
            <person name="Tanaka A."/>
            <person name="Daffre S."/>
            <person name="Termignoni C."/>
            <person name="Vaz I.S.Jr."/>
            <person name="Oliveira P.L."/>
            <person name="Ribeiro J.M."/>
        </authorList>
    </citation>
    <scope>NUCLEOTIDE SEQUENCE</scope>
    <source>
        <strain evidence="7">Porto Alegre</strain>
    </source>
</reference>
<sequence length="320" mass="35193">MSERNFLDVPEDSEASYESLFRQADEEFRQFVKTLSDEPGAPKLKSKAIKPSPGFCVKTKNSSNGSKLFINVCHTSELPEPQDISDEELMHILSSDDPTTYRVPLSLGLPHEEVDKSGAPCTAYDVIINEAFFRKISSNELFKTFLITVALDGIEEKYKAHPERESYVVLKNKLYMGTMPDHSIQDRKGPLISELPTGQNQPTSSSGGGEGDGDESVSNSGSDDSSALSYRGSAKVDLTRHTLPGQRDTLVARFSLPAVKSGSSLALDMADDHVRLTSEEPKYTFDFYLPFSVDEGATVAEFNTKHQVLTVTVPILPDES</sequence>
<feature type="domain" description="PIH1 N-terminal" evidence="5">
    <location>
        <begin position="27"/>
        <end position="188"/>
    </location>
</feature>
<evidence type="ECO:0000256" key="1">
    <source>
        <dbReference type="ARBA" id="ARBA00008511"/>
    </source>
</evidence>
<dbReference type="PANTHER" id="PTHR22997:SF0">
    <property type="entry name" value="PIH1 DOMAIN-CONTAINING PROTEIN 1"/>
    <property type="match status" value="1"/>
</dbReference>
<dbReference type="GO" id="GO:0006364">
    <property type="term" value="P:rRNA processing"/>
    <property type="evidence" value="ECO:0007669"/>
    <property type="project" value="TreeGrafter"/>
</dbReference>
<feature type="region of interest" description="Disordered" evidence="4">
    <location>
        <begin position="180"/>
        <end position="229"/>
    </location>
</feature>
<dbReference type="InterPro" id="IPR050734">
    <property type="entry name" value="PIH1/Kintoun_subfamily"/>
</dbReference>
<name>A0A6M2CVD5_RHIMP</name>
<dbReference type="PANTHER" id="PTHR22997">
    <property type="entry name" value="PIH1 DOMAIN-CONTAINING PROTEIN 1"/>
    <property type="match status" value="1"/>
</dbReference>
<evidence type="ECO:0000313" key="7">
    <source>
        <dbReference type="EMBL" id="NOV37496.1"/>
    </source>
</evidence>
<accession>A0A6M2CVD5</accession>
<evidence type="ECO:0000259" key="6">
    <source>
        <dbReference type="Pfam" id="PF18201"/>
    </source>
</evidence>
<dbReference type="GO" id="GO:0097255">
    <property type="term" value="C:R2TP complex"/>
    <property type="evidence" value="ECO:0007669"/>
    <property type="project" value="TreeGrafter"/>
</dbReference>
<evidence type="ECO:0000256" key="4">
    <source>
        <dbReference type="SAM" id="MobiDB-lite"/>
    </source>
</evidence>
<dbReference type="AlphaFoldDB" id="A0A6M2CVD5"/>
<proteinExistence type="inferred from homology"/>
<protein>
    <recommendedName>
        <fullName evidence="2">PIH1 domain-containing protein 1</fullName>
    </recommendedName>
</protein>
<dbReference type="OrthoDB" id="6492656at2759"/>
<evidence type="ECO:0000259" key="5">
    <source>
        <dbReference type="Pfam" id="PF08190"/>
    </source>
</evidence>
<dbReference type="Pfam" id="PF18201">
    <property type="entry name" value="PIH1_CS"/>
    <property type="match status" value="1"/>
</dbReference>
<dbReference type="GO" id="GO:0005737">
    <property type="term" value="C:cytoplasm"/>
    <property type="evidence" value="ECO:0007669"/>
    <property type="project" value="TreeGrafter"/>
</dbReference>
<feature type="domain" description="PIH1D1/2/3 CS-like" evidence="6">
    <location>
        <begin position="248"/>
        <end position="316"/>
    </location>
</feature>
<dbReference type="InterPro" id="IPR041442">
    <property type="entry name" value="PIH1D1/2/3_CS-like"/>
</dbReference>
<dbReference type="InterPro" id="IPR012981">
    <property type="entry name" value="PIH1_N"/>
</dbReference>
<comment type="similarity">
    <text evidence="1">Belongs to the PIH1 family.</text>
</comment>
<dbReference type="Pfam" id="PF08190">
    <property type="entry name" value="PIH1"/>
    <property type="match status" value="1"/>
</dbReference>
<evidence type="ECO:0000256" key="2">
    <source>
        <dbReference type="ARBA" id="ARBA00040540"/>
    </source>
</evidence>
<dbReference type="GO" id="GO:1990904">
    <property type="term" value="C:ribonucleoprotein complex"/>
    <property type="evidence" value="ECO:0007669"/>
    <property type="project" value="TreeGrafter"/>
</dbReference>